<feature type="region of interest" description="Disordered" evidence="1">
    <location>
        <begin position="86"/>
        <end position="143"/>
    </location>
</feature>
<feature type="compositionally biased region" description="Low complexity" evidence="1">
    <location>
        <begin position="96"/>
        <end position="106"/>
    </location>
</feature>
<comment type="caution">
    <text evidence="2">The sequence shown here is derived from an EMBL/GenBank/DDBJ whole genome shotgun (WGS) entry which is preliminary data.</text>
</comment>
<accession>A0A4Y7TIY2</accession>
<dbReference type="AlphaFoldDB" id="A0A4Y7TIY2"/>
<protein>
    <submittedName>
        <fullName evidence="2">Uncharacterized protein</fullName>
    </submittedName>
</protein>
<proteinExistence type="predicted"/>
<evidence type="ECO:0000256" key="1">
    <source>
        <dbReference type="SAM" id="MobiDB-lite"/>
    </source>
</evidence>
<organism evidence="2 3">
    <name type="scientific">Coprinellus micaceus</name>
    <name type="common">Glistening ink-cap mushroom</name>
    <name type="synonym">Coprinus micaceus</name>
    <dbReference type="NCBI Taxonomy" id="71717"/>
    <lineage>
        <taxon>Eukaryota</taxon>
        <taxon>Fungi</taxon>
        <taxon>Dikarya</taxon>
        <taxon>Basidiomycota</taxon>
        <taxon>Agaricomycotina</taxon>
        <taxon>Agaricomycetes</taxon>
        <taxon>Agaricomycetidae</taxon>
        <taxon>Agaricales</taxon>
        <taxon>Agaricineae</taxon>
        <taxon>Psathyrellaceae</taxon>
        <taxon>Coprinellus</taxon>
    </lineage>
</organism>
<evidence type="ECO:0000313" key="3">
    <source>
        <dbReference type="Proteomes" id="UP000298030"/>
    </source>
</evidence>
<reference evidence="2 3" key="1">
    <citation type="journal article" date="2019" name="Nat. Ecol. Evol.">
        <title>Megaphylogeny resolves global patterns of mushroom evolution.</title>
        <authorList>
            <person name="Varga T."/>
            <person name="Krizsan K."/>
            <person name="Foldi C."/>
            <person name="Dima B."/>
            <person name="Sanchez-Garcia M."/>
            <person name="Sanchez-Ramirez S."/>
            <person name="Szollosi G.J."/>
            <person name="Szarkandi J.G."/>
            <person name="Papp V."/>
            <person name="Albert L."/>
            <person name="Andreopoulos W."/>
            <person name="Angelini C."/>
            <person name="Antonin V."/>
            <person name="Barry K.W."/>
            <person name="Bougher N.L."/>
            <person name="Buchanan P."/>
            <person name="Buyck B."/>
            <person name="Bense V."/>
            <person name="Catcheside P."/>
            <person name="Chovatia M."/>
            <person name="Cooper J."/>
            <person name="Damon W."/>
            <person name="Desjardin D."/>
            <person name="Finy P."/>
            <person name="Geml J."/>
            <person name="Haridas S."/>
            <person name="Hughes K."/>
            <person name="Justo A."/>
            <person name="Karasinski D."/>
            <person name="Kautmanova I."/>
            <person name="Kiss B."/>
            <person name="Kocsube S."/>
            <person name="Kotiranta H."/>
            <person name="LaButti K.M."/>
            <person name="Lechner B.E."/>
            <person name="Liimatainen K."/>
            <person name="Lipzen A."/>
            <person name="Lukacs Z."/>
            <person name="Mihaltcheva S."/>
            <person name="Morgado L.N."/>
            <person name="Niskanen T."/>
            <person name="Noordeloos M.E."/>
            <person name="Ohm R.A."/>
            <person name="Ortiz-Santana B."/>
            <person name="Ovrebo C."/>
            <person name="Racz N."/>
            <person name="Riley R."/>
            <person name="Savchenko A."/>
            <person name="Shiryaev A."/>
            <person name="Soop K."/>
            <person name="Spirin V."/>
            <person name="Szebenyi C."/>
            <person name="Tomsovsky M."/>
            <person name="Tulloss R.E."/>
            <person name="Uehling J."/>
            <person name="Grigoriev I.V."/>
            <person name="Vagvolgyi C."/>
            <person name="Papp T."/>
            <person name="Martin F.M."/>
            <person name="Miettinen O."/>
            <person name="Hibbett D.S."/>
            <person name="Nagy L.G."/>
        </authorList>
    </citation>
    <scope>NUCLEOTIDE SEQUENCE [LARGE SCALE GENOMIC DNA]</scope>
    <source>
        <strain evidence="2 3">FP101781</strain>
    </source>
</reference>
<feature type="compositionally biased region" description="Basic and acidic residues" evidence="1">
    <location>
        <begin position="27"/>
        <end position="37"/>
    </location>
</feature>
<name>A0A4Y7TIY2_COPMI</name>
<feature type="compositionally biased region" description="Pro residues" evidence="1">
    <location>
        <begin position="86"/>
        <end position="95"/>
    </location>
</feature>
<dbReference type="Proteomes" id="UP000298030">
    <property type="component" value="Unassembled WGS sequence"/>
</dbReference>
<keyword evidence="3" id="KW-1185">Reference proteome</keyword>
<feature type="region of interest" description="Disordered" evidence="1">
    <location>
        <begin position="1"/>
        <end position="56"/>
    </location>
</feature>
<sequence>MRSRQLPAQLFHGGSPQADTPLAGDTDETRGRIDTAPDPRAAGKRPARRLPTLAWEDLCKPAKAREAYSGSPLPEQVPWCRCEPPADPLQSPQPPASAALPDCSSHTHTHSHRSQSPGLQRDDGSVDGNQSGGELGETLQGHPRRTAEDVLVAQPVGPPPLSATIEKLCAIDVVEDYERYKGILLSTIIRGRAGTSLGFPPLPPERQTWRGFLHPEGTRYFFYGGTDSPVPVVTEAWLYDGECYEQVEYCRKEIFRYMRDNGLSFPVTEATFTLEGNTEESKMQGYFQDYAPVVLVLELRLTGKCAGYCF</sequence>
<evidence type="ECO:0000313" key="2">
    <source>
        <dbReference type="EMBL" id="TEB34136.1"/>
    </source>
</evidence>
<gene>
    <name evidence="2" type="ORF">FA13DRAFT_1707725</name>
</gene>
<dbReference type="EMBL" id="QPFP01000010">
    <property type="protein sequence ID" value="TEB34136.1"/>
    <property type="molecule type" value="Genomic_DNA"/>
</dbReference>